<name>A0AAV7NQT5_PLEWA</name>
<evidence type="ECO:0000313" key="4">
    <source>
        <dbReference type="Proteomes" id="UP001066276"/>
    </source>
</evidence>
<feature type="region of interest" description="Disordered" evidence="2">
    <location>
        <begin position="55"/>
        <end position="78"/>
    </location>
</feature>
<comment type="caution">
    <text evidence="3">The sequence shown here is derived from an EMBL/GenBank/DDBJ whole genome shotgun (WGS) entry which is preliminary data.</text>
</comment>
<evidence type="ECO:0000313" key="3">
    <source>
        <dbReference type="EMBL" id="KAJ1117427.1"/>
    </source>
</evidence>
<proteinExistence type="predicted"/>
<evidence type="ECO:0000256" key="1">
    <source>
        <dbReference type="SAM" id="Coils"/>
    </source>
</evidence>
<sequence length="222" mass="24608">MSLLADEAVRGGGSTAAPWCGLRQLGLDGADPRGSFWEEARAGHMSEALDGLERQMGRTQSGAPEVESGDAAGPTESDGAPLMRAFMEQLFRSLREDFTTLKQEIVADIKDLIREVIDLGQHVDTIKQTHDAQEEEMDCHRRELLNLQDKNQDLQYQIEDLENKSRCSNIRIKGVPTQAVTGSLEDFVVRLFHHVAPALKEQKIVLDRTHRAGRPARAPGKA</sequence>
<dbReference type="Gene3D" id="3.30.70.1820">
    <property type="entry name" value="L1 transposable element, RRM domain"/>
    <property type="match status" value="1"/>
</dbReference>
<dbReference type="AlphaFoldDB" id="A0AAV7NQT5"/>
<evidence type="ECO:0000256" key="2">
    <source>
        <dbReference type="SAM" id="MobiDB-lite"/>
    </source>
</evidence>
<keyword evidence="4" id="KW-1185">Reference proteome</keyword>
<feature type="coiled-coil region" evidence="1">
    <location>
        <begin position="123"/>
        <end position="164"/>
    </location>
</feature>
<protein>
    <submittedName>
        <fullName evidence="3">Uncharacterized protein</fullName>
    </submittedName>
</protein>
<reference evidence="3" key="1">
    <citation type="journal article" date="2022" name="bioRxiv">
        <title>Sequencing and chromosome-scale assembly of the giantPleurodeles waltlgenome.</title>
        <authorList>
            <person name="Brown T."/>
            <person name="Elewa A."/>
            <person name="Iarovenko S."/>
            <person name="Subramanian E."/>
            <person name="Araus A.J."/>
            <person name="Petzold A."/>
            <person name="Susuki M."/>
            <person name="Suzuki K.-i.T."/>
            <person name="Hayashi T."/>
            <person name="Toyoda A."/>
            <person name="Oliveira C."/>
            <person name="Osipova E."/>
            <person name="Leigh N.D."/>
            <person name="Simon A."/>
            <person name="Yun M.H."/>
        </authorList>
    </citation>
    <scope>NUCLEOTIDE SEQUENCE</scope>
    <source>
        <strain evidence="3">20211129_DDA</strain>
        <tissue evidence="3">Liver</tissue>
    </source>
</reference>
<keyword evidence="1" id="KW-0175">Coiled coil</keyword>
<gene>
    <name evidence="3" type="ORF">NDU88_005627</name>
</gene>
<organism evidence="3 4">
    <name type="scientific">Pleurodeles waltl</name>
    <name type="common">Iberian ribbed newt</name>
    <dbReference type="NCBI Taxonomy" id="8319"/>
    <lineage>
        <taxon>Eukaryota</taxon>
        <taxon>Metazoa</taxon>
        <taxon>Chordata</taxon>
        <taxon>Craniata</taxon>
        <taxon>Vertebrata</taxon>
        <taxon>Euteleostomi</taxon>
        <taxon>Amphibia</taxon>
        <taxon>Batrachia</taxon>
        <taxon>Caudata</taxon>
        <taxon>Salamandroidea</taxon>
        <taxon>Salamandridae</taxon>
        <taxon>Pleurodelinae</taxon>
        <taxon>Pleurodeles</taxon>
    </lineage>
</organism>
<accession>A0AAV7NQT5</accession>
<dbReference type="EMBL" id="JANPWB010000012">
    <property type="protein sequence ID" value="KAJ1117427.1"/>
    <property type="molecule type" value="Genomic_DNA"/>
</dbReference>
<dbReference type="Proteomes" id="UP001066276">
    <property type="component" value="Chromosome 8"/>
</dbReference>